<dbReference type="InterPro" id="IPR010331">
    <property type="entry name" value="ExoD"/>
</dbReference>
<feature type="transmembrane region" description="Helical" evidence="1">
    <location>
        <begin position="192"/>
        <end position="217"/>
    </location>
</feature>
<dbReference type="AlphaFoldDB" id="A0A931HYA5"/>
<sequence>MPDNEGAPKTGRRRLAGLLTRRRPTSRAQRFSTVLRRIGDEADERIFFSELAEVFGDRVFGALMFIFAVPNVLPLPPGTSSVLGAPLILIAAQLAVGRRTLWLPKFIAGRSILREDFQRLVGRTLPYLRRLERFLAPRFDVMFGIVGDRLIGIACFLLAVILFLPIPLGNMLPGLAIVLFSLALLQRDGIAAIAGWVATAASVAVLVAISGALWIAAKAFVHALF</sequence>
<feature type="transmembrane region" description="Helical" evidence="1">
    <location>
        <begin position="139"/>
        <end position="162"/>
    </location>
</feature>
<organism evidence="2 3">
    <name type="scientific">Methylobrevis albus</name>
    <dbReference type="NCBI Taxonomy" id="2793297"/>
    <lineage>
        <taxon>Bacteria</taxon>
        <taxon>Pseudomonadati</taxon>
        <taxon>Pseudomonadota</taxon>
        <taxon>Alphaproteobacteria</taxon>
        <taxon>Hyphomicrobiales</taxon>
        <taxon>Pleomorphomonadaceae</taxon>
        <taxon>Methylobrevis</taxon>
    </lineage>
</organism>
<reference evidence="2" key="1">
    <citation type="submission" date="2020-12" db="EMBL/GenBank/DDBJ databases">
        <title>Methylobrevis albus sp. nov., isolated from fresh water lack sediment.</title>
        <authorList>
            <person name="Zou Q."/>
        </authorList>
    </citation>
    <scope>NUCLEOTIDE SEQUENCE</scope>
    <source>
        <strain evidence="2">L22</strain>
    </source>
</reference>
<dbReference type="Proteomes" id="UP000631694">
    <property type="component" value="Unassembled WGS sequence"/>
</dbReference>
<accession>A0A931HYA5</accession>
<name>A0A931HYA5_9HYPH</name>
<keyword evidence="1" id="KW-1133">Transmembrane helix</keyword>
<proteinExistence type="predicted"/>
<dbReference type="PIRSF" id="PIRSF033239">
    <property type="entry name" value="ExoD"/>
    <property type="match status" value="1"/>
</dbReference>
<keyword evidence="1" id="KW-0812">Transmembrane</keyword>
<evidence type="ECO:0000256" key="1">
    <source>
        <dbReference type="SAM" id="Phobius"/>
    </source>
</evidence>
<dbReference type="Pfam" id="PF06055">
    <property type="entry name" value="ExoD"/>
    <property type="match status" value="1"/>
</dbReference>
<keyword evidence="1" id="KW-0472">Membrane</keyword>
<dbReference type="EMBL" id="JADZLT010000036">
    <property type="protein sequence ID" value="MBH0236295.1"/>
    <property type="molecule type" value="Genomic_DNA"/>
</dbReference>
<dbReference type="PANTHER" id="PTHR41795">
    <property type="entry name" value="EXOPOLYSACCHARIDE SYNTHESIS PROTEIN"/>
    <property type="match status" value="1"/>
</dbReference>
<evidence type="ECO:0000313" key="2">
    <source>
        <dbReference type="EMBL" id="MBH0236295.1"/>
    </source>
</evidence>
<evidence type="ECO:0000313" key="3">
    <source>
        <dbReference type="Proteomes" id="UP000631694"/>
    </source>
</evidence>
<gene>
    <name evidence="2" type="ORF">I5731_00535</name>
</gene>
<comment type="caution">
    <text evidence="2">The sequence shown here is derived from an EMBL/GenBank/DDBJ whole genome shotgun (WGS) entry which is preliminary data.</text>
</comment>
<protein>
    <submittedName>
        <fullName evidence="2">Exopolysaccharide biosynthesis protein</fullName>
    </submittedName>
</protein>
<keyword evidence="3" id="KW-1185">Reference proteome</keyword>
<dbReference type="PANTHER" id="PTHR41795:SF1">
    <property type="entry name" value="EXOPOLYSACCHARIDE SYNTHESIS PROTEIN"/>
    <property type="match status" value="1"/>
</dbReference>